<dbReference type="PANTHER" id="PTHR45687">
    <property type="entry name" value="AQUAPORIN OR AQUAGLYCEROPORIN RELATED"/>
    <property type="match status" value="1"/>
</dbReference>
<keyword evidence="2" id="KW-1185">Reference proteome</keyword>
<organism evidence="1 2">
    <name type="scientific">Hibiscus sabdariffa</name>
    <name type="common">roselle</name>
    <dbReference type="NCBI Taxonomy" id="183260"/>
    <lineage>
        <taxon>Eukaryota</taxon>
        <taxon>Viridiplantae</taxon>
        <taxon>Streptophyta</taxon>
        <taxon>Embryophyta</taxon>
        <taxon>Tracheophyta</taxon>
        <taxon>Spermatophyta</taxon>
        <taxon>Magnoliopsida</taxon>
        <taxon>eudicotyledons</taxon>
        <taxon>Gunneridae</taxon>
        <taxon>Pentapetalae</taxon>
        <taxon>rosids</taxon>
        <taxon>malvids</taxon>
        <taxon>Malvales</taxon>
        <taxon>Malvaceae</taxon>
        <taxon>Malvoideae</taxon>
        <taxon>Hibiscus</taxon>
    </lineage>
</organism>
<protein>
    <submittedName>
        <fullName evidence="1">Uncharacterized protein</fullName>
    </submittedName>
</protein>
<accession>A0ABR1ZL63</accession>
<evidence type="ECO:0000313" key="2">
    <source>
        <dbReference type="Proteomes" id="UP001396334"/>
    </source>
</evidence>
<dbReference type="InterPro" id="IPR034294">
    <property type="entry name" value="Aquaporin_transptr"/>
</dbReference>
<evidence type="ECO:0000313" key="1">
    <source>
        <dbReference type="EMBL" id="KAK8481326.1"/>
    </source>
</evidence>
<comment type="caution">
    <text evidence="1">The sequence shown here is derived from an EMBL/GenBank/DDBJ whole genome shotgun (WGS) entry which is preliminary data.</text>
</comment>
<dbReference type="EMBL" id="JBBPBN010000918">
    <property type="protein sequence ID" value="KAK8481326.1"/>
    <property type="molecule type" value="Genomic_DNA"/>
</dbReference>
<reference evidence="1 2" key="1">
    <citation type="journal article" date="2024" name="G3 (Bethesda)">
        <title>Genome assembly of Hibiscus sabdariffa L. provides insights into metabolisms of medicinal natural products.</title>
        <authorList>
            <person name="Kim T."/>
        </authorList>
    </citation>
    <scope>NUCLEOTIDE SEQUENCE [LARGE SCALE GENOMIC DNA]</scope>
    <source>
        <strain evidence="1">TK-2024</strain>
        <tissue evidence="1">Old leaves</tissue>
    </source>
</reference>
<proteinExistence type="predicted"/>
<sequence length="94" mass="10201">MKNAAAPGKRDSDTSAGKTITSASGCNPIRSDPRDERSQTELFFPISRALIAEFIATLHFLYITVATGIGHKKQQDACNGVGPLGIRRHDIHPR</sequence>
<dbReference type="Proteomes" id="UP001396334">
    <property type="component" value="Unassembled WGS sequence"/>
</dbReference>
<name>A0ABR1ZL63_9ROSI</name>
<gene>
    <name evidence="1" type="ORF">V6N11_047221</name>
</gene>